<feature type="transmembrane region" description="Helical" evidence="6">
    <location>
        <begin position="160"/>
        <end position="179"/>
    </location>
</feature>
<dbReference type="RefSeq" id="WP_130442491.1">
    <property type="nucleotide sequence ID" value="NZ_SHKR01000011.1"/>
</dbReference>
<dbReference type="AlphaFoldDB" id="A0A4Q7XAB8"/>
<keyword evidence="5 6" id="KW-0472">Membrane</keyword>
<evidence type="ECO:0000313" key="8">
    <source>
        <dbReference type="EMBL" id="RZU20117.1"/>
    </source>
</evidence>
<accession>A0A4Q7XAB8</accession>
<organism evidence="8 9">
    <name type="scientific">Kribbella rubisoli</name>
    <dbReference type="NCBI Taxonomy" id="3075929"/>
    <lineage>
        <taxon>Bacteria</taxon>
        <taxon>Bacillati</taxon>
        <taxon>Actinomycetota</taxon>
        <taxon>Actinomycetes</taxon>
        <taxon>Propionibacteriales</taxon>
        <taxon>Kribbellaceae</taxon>
        <taxon>Kribbella</taxon>
    </lineage>
</organism>
<evidence type="ECO:0000256" key="2">
    <source>
        <dbReference type="ARBA" id="ARBA00022475"/>
    </source>
</evidence>
<keyword evidence="4 6" id="KW-1133">Transmembrane helix</keyword>
<evidence type="ECO:0000256" key="6">
    <source>
        <dbReference type="SAM" id="Phobius"/>
    </source>
</evidence>
<feature type="transmembrane region" description="Helical" evidence="6">
    <location>
        <begin position="303"/>
        <end position="333"/>
    </location>
</feature>
<dbReference type="InterPro" id="IPR003838">
    <property type="entry name" value="ABC3_permease_C"/>
</dbReference>
<keyword evidence="3 6" id="KW-0812">Transmembrane</keyword>
<dbReference type="OrthoDB" id="3811263at2"/>
<evidence type="ECO:0000313" key="9">
    <source>
        <dbReference type="Proteomes" id="UP000292027"/>
    </source>
</evidence>
<dbReference type="Proteomes" id="UP000292027">
    <property type="component" value="Unassembled WGS sequence"/>
</dbReference>
<feature type="domain" description="ABC3 transporter permease C-terminal" evidence="7">
    <location>
        <begin position="69"/>
        <end position="175"/>
    </location>
</feature>
<gene>
    <name evidence="8" type="ORF">EV645_2344</name>
</gene>
<evidence type="ECO:0000256" key="3">
    <source>
        <dbReference type="ARBA" id="ARBA00022692"/>
    </source>
</evidence>
<feature type="transmembrane region" description="Helical" evidence="6">
    <location>
        <begin position="223"/>
        <end position="240"/>
    </location>
</feature>
<feature type="transmembrane region" description="Helical" evidence="6">
    <location>
        <begin position="199"/>
        <end position="217"/>
    </location>
</feature>
<feature type="transmembrane region" description="Helical" evidence="6">
    <location>
        <begin position="62"/>
        <end position="86"/>
    </location>
</feature>
<dbReference type="GO" id="GO:0005886">
    <property type="term" value="C:plasma membrane"/>
    <property type="evidence" value="ECO:0007669"/>
    <property type="project" value="UniProtKB-SubCell"/>
</dbReference>
<dbReference type="EMBL" id="SHKR01000011">
    <property type="protein sequence ID" value="RZU20117.1"/>
    <property type="molecule type" value="Genomic_DNA"/>
</dbReference>
<comment type="caution">
    <text evidence="8">The sequence shown here is derived from an EMBL/GenBank/DDBJ whole genome shotgun (WGS) entry which is preliminary data.</text>
</comment>
<evidence type="ECO:0000256" key="1">
    <source>
        <dbReference type="ARBA" id="ARBA00004651"/>
    </source>
</evidence>
<comment type="subcellular location">
    <subcellularLocation>
        <location evidence="1">Cell membrane</location>
        <topology evidence="1">Multi-pass membrane protein</topology>
    </subcellularLocation>
</comment>
<keyword evidence="2" id="KW-1003">Cell membrane</keyword>
<feature type="transmembrane region" description="Helical" evidence="6">
    <location>
        <begin position="21"/>
        <end position="42"/>
    </location>
</feature>
<evidence type="ECO:0000256" key="4">
    <source>
        <dbReference type="ARBA" id="ARBA00022989"/>
    </source>
</evidence>
<dbReference type="Pfam" id="PF02687">
    <property type="entry name" value="FtsX"/>
    <property type="match status" value="1"/>
</dbReference>
<protein>
    <recommendedName>
        <fullName evidence="7">ABC3 transporter permease C-terminal domain-containing protein</fullName>
    </recommendedName>
</protein>
<evidence type="ECO:0000256" key="5">
    <source>
        <dbReference type="ARBA" id="ARBA00023136"/>
    </source>
</evidence>
<proteinExistence type="predicted"/>
<feature type="transmembrane region" description="Helical" evidence="6">
    <location>
        <begin position="272"/>
        <end position="291"/>
    </location>
</feature>
<feature type="transmembrane region" description="Helical" evidence="6">
    <location>
        <begin position="364"/>
        <end position="388"/>
    </location>
</feature>
<keyword evidence="9" id="KW-1185">Reference proteome</keyword>
<sequence length="441" mass="45574">MTLETLVQLSRSRTLADRSRVKLATATLALSGSLLLGALRIARLGKGDLSESIYSNYVAESGLRSGLIAILVILAVLTGGLAVQALRLGTAARERRLDALRLAGASRKQLRQLTVTDAAIAGLVGGLLAGPAYLLLSLLFGALPRMARILPGAEVLDAALWIPVVIAMTAAGAVIGSLLHRDGPMPSTPETAAQRRTGIIAGPVLIVLGLLTSRYLGYIASTIALAGIALLFLSMSALWIRAVGLRLQRSSDPAYMLTGLRLVTDSRPASRICMLLGCCGFLVGTMANAIAGVHAENDRGGNAAFYTTGFGLTIAGLALVALTAMAALIVGVADQLVDHRRQFASLTALGVDLAFLRRVIRRQLTAVAAPALATGLLLGTLIGLGRVVGGAVDPFEPGTLLIAAALTAGGWLLGHLGGAAAGYLLRNQLRDALDPENLRAA</sequence>
<name>A0A4Q7XAB8_9ACTN</name>
<feature type="transmembrane region" description="Helical" evidence="6">
    <location>
        <begin position="400"/>
        <end position="425"/>
    </location>
</feature>
<reference evidence="8 9" key="1">
    <citation type="journal article" date="2015" name="Stand. Genomic Sci.">
        <title>Genomic Encyclopedia of Bacterial and Archaeal Type Strains, Phase III: the genomes of soil and plant-associated and newly described type strains.</title>
        <authorList>
            <person name="Whitman W.B."/>
            <person name="Woyke T."/>
            <person name="Klenk H.P."/>
            <person name="Zhou Y."/>
            <person name="Lilburn T.G."/>
            <person name="Beck B.J."/>
            <person name="De Vos P."/>
            <person name="Vandamme P."/>
            <person name="Eisen J.A."/>
            <person name="Garrity G."/>
            <person name="Hugenholtz P."/>
            <person name="Kyrpides N.C."/>
        </authorList>
    </citation>
    <scope>NUCLEOTIDE SEQUENCE [LARGE SCALE GENOMIC DNA]</scope>
    <source>
        <strain evidence="8 9">VKM Ac-2540</strain>
    </source>
</reference>
<evidence type="ECO:0000259" key="7">
    <source>
        <dbReference type="Pfam" id="PF02687"/>
    </source>
</evidence>
<feature type="transmembrane region" description="Helical" evidence="6">
    <location>
        <begin position="118"/>
        <end position="140"/>
    </location>
</feature>